<evidence type="ECO:0000256" key="1">
    <source>
        <dbReference type="ARBA" id="ARBA00009085"/>
    </source>
</evidence>
<evidence type="ECO:0000313" key="4">
    <source>
        <dbReference type="Proteomes" id="UP000499080"/>
    </source>
</evidence>
<dbReference type="GO" id="GO:0005634">
    <property type="term" value="C:nucleus"/>
    <property type="evidence" value="ECO:0007669"/>
    <property type="project" value="TreeGrafter"/>
</dbReference>
<sequence>MFKVMESVKATFSPDDIKSLLLKFWPFYSDGQECDVAELLEFLVAILHEELQTRKTGESFISGCFFGKFLRVDICKLCHKTRSETEDFSILHVPVVENATLLTCIEKYRMDEIIKDSTCVFCKRKVDLLRKTIITKLPPVLIVHLLRYAKVSN</sequence>
<dbReference type="Pfam" id="PF00443">
    <property type="entry name" value="UCH"/>
    <property type="match status" value="1"/>
</dbReference>
<comment type="caution">
    <text evidence="3">The sequence shown here is derived from an EMBL/GenBank/DDBJ whole genome shotgun (WGS) entry which is preliminary data.</text>
</comment>
<proteinExistence type="inferred from homology"/>
<keyword evidence="4" id="KW-1185">Reference proteome</keyword>
<dbReference type="SUPFAM" id="SSF54001">
    <property type="entry name" value="Cysteine proteinases"/>
    <property type="match status" value="1"/>
</dbReference>
<organism evidence="3 4">
    <name type="scientific">Araneus ventricosus</name>
    <name type="common">Orbweaver spider</name>
    <name type="synonym">Epeira ventricosa</name>
    <dbReference type="NCBI Taxonomy" id="182803"/>
    <lineage>
        <taxon>Eukaryota</taxon>
        <taxon>Metazoa</taxon>
        <taxon>Ecdysozoa</taxon>
        <taxon>Arthropoda</taxon>
        <taxon>Chelicerata</taxon>
        <taxon>Arachnida</taxon>
        <taxon>Araneae</taxon>
        <taxon>Araneomorphae</taxon>
        <taxon>Entelegynae</taxon>
        <taxon>Araneoidea</taxon>
        <taxon>Araneidae</taxon>
        <taxon>Araneus</taxon>
    </lineage>
</organism>
<evidence type="ECO:0000259" key="2">
    <source>
        <dbReference type="PROSITE" id="PS50235"/>
    </source>
</evidence>
<protein>
    <recommendedName>
        <fullName evidence="2">USP domain-containing protein</fullName>
    </recommendedName>
</protein>
<dbReference type="AlphaFoldDB" id="A0A4Y2NHG3"/>
<dbReference type="PANTHER" id="PTHR24006">
    <property type="entry name" value="UBIQUITIN CARBOXYL-TERMINAL HYDROLASE"/>
    <property type="match status" value="1"/>
</dbReference>
<feature type="domain" description="USP" evidence="2">
    <location>
        <begin position="1"/>
        <end position="153"/>
    </location>
</feature>
<name>A0A4Y2NHG3_ARAVE</name>
<reference evidence="3 4" key="1">
    <citation type="journal article" date="2019" name="Sci. Rep.">
        <title>Orb-weaving spider Araneus ventricosus genome elucidates the spidroin gene catalogue.</title>
        <authorList>
            <person name="Kono N."/>
            <person name="Nakamura H."/>
            <person name="Ohtoshi R."/>
            <person name="Moran D.A.P."/>
            <person name="Shinohara A."/>
            <person name="Yoshida Y."/>
            <person name="Fujiwara M."/>
            <person name="Mori M."/>
            <person name="Tomita M."/>
            <person name="Arakawa K."/>
        </authorList>
    </citation>
    <scope>NUCLEOTIDE SEQUENCE [LARGE SCALE GENOMIC DNA]</scope>
</reference>
<dbReference type="InterPro" id="IPR050164">
    <property type="entry name" value="Peptidase_C19"/>
</dbReference>
<dbReference type="InterPro" id="IPR028889">
    <property type="entry name" value="USP"/>
</dbReference>
<gene>
    <name evidence="3" type="ORF">AVEN_153225_1</name>
</gene>
<comment type="similarity">
    <text evidence="1">Belongs to the peptidase C19 family.</text>
</comment>
<dbReference type="InterPro" id="IPR038765">
    <property type="entry name" value="Papain-like_cys_pep_sf"/>
</dbReference>
<dbReference type="OrthoDB" id="292964at2759"/>
<dbReference type="GO" id="GO:0004843">
    <property type="term" value="F:cysteine-type deubiquitinase activity"/>
    <property type="evidence" value="ECO:0007669"/>
    <property type="project" value="InterPro"/>
</dbReference>
<dbReference type="InterPro" id="IPR001394">
    <property type="entry name" value="Peptidase_C19_UCH"/>
</dbReference>
<dbReference type="PROSITE" id="PS50235">
    <property type="entry name" value="USP_3"/>
    <property type="match status" value="1"/>
</dbReference>
<dbReference type="EMBL" id="BGPR01009257">
    <property type="protein sequence ID" value="GBN38898.1"/>
    <property type="molecule type" value="Genomic_DNA"/>
</dbReference>
<dbReference type="Gene3D" id="3.90.70.10">
    <property type="entry name" value="Cysteine proteinases"/>
    <property type="match status" value="1"/>
</dbReference>
<dbReference type="GO" id="GO:0005829">
    <property type="term" value="C:cytosol"/>
    <property type="evidence" value="ECO:0007669"/>
    <property type="project" value="TreeGrafter"/>
</dbReference>
<dbReference type="Proteomes" id="UP000499080">
    <property type="component" value="Unassembled WGS sequence"/>
</dbReference>
<dbReference type="CDD" id="cd02257">
    <property type="entry name" value="Peptidase_C19"/>
    <property type="match status" value="1"/>
</dbReference>
<dbReference type="GO" id="GO:0016579">
    <property type="term" value="P:protein deubiquitination"/>
    <property type="evidence" value="ECO:0007669"/>
    <property type="project" value="InterPro"/>
</dbReference>
<evidence type="ECO:0000313" key="3">
    <source>
        <dbReference type="EMBL" id="GBN38898.1"/>
    </source>
</evidence>
<accession>A0A4Y2NHG3</accession>